<dbReference type="Pfam" id="PF04542">
    <property type="entry name" value="Sigma70_r2"/>
    <property type="match status" value="1"/>
</dbReference>
<reference evidence="9 10" key="1">
    <citation type="submission" date="2009-02" db="EMBL/GenBank/DDBJ databases">
        <title>Annotation of Streptomyces hygroscopicus strain ATCC 53653.</title>
        <authorList>
            <consortium name="The Broad Institute Genome Sequencing Platform"/>
            <consortium name="Broad Institute Microbial Sequencing Center"/>
            <person name="Fischbach M."/>
            <person name="Godfrey P."/>
            <person name="Ward D."/>
            <person name="Young S."/>
            <person name="Zeng Q."/>
            <person name="Koehrsen M."/>
            <person name="Alvarado L."/>
            <person name="Berlin A.M."/>
            <person name="Bochicchio J."/>
            <person name="Borenstein D."/>
            <person name="Chapman S.B."/>
            <person name="Chen Z."/>
            <person name="Engels R."/>
            <person name="Freedman E."/>
            <person name="Gellesch M."/>
            <person name="Goldberg J."/>
            <person name="Griggs A."/>
            <person name="Gujja S."/>
            <person name="Heilman E.R."/>
            <person name="Heiman D.I."/>
            <person name="Hepburn T.A."/>
            <person name="Howarth C."/>
            <person name="Jen D."/>
            <person name="Larson L."/>
            <person name="Lewis B."/>
            <person name="Mehta T."/>
            <person name="Park D."/>
            <person name="Pearson M."/>
            <person name="Richards J."/>
            <person name="Roberts A."/>
            <person name="Saif S."/>
            <person name="Shea T.D."/>
            <person name="Shenoy N."/>
            <person name="Sisk P."/>
            <person name="Stolte C."/>
            <person name="Sykes S.N."/>
            <person name="Thomson T."/>
            <person name="Walk T."/>
            <person name="White J."/>
            <person name="Yandava C."/>
            <person name="Straight P."/>
            <person name="Clardy J."/>
            <person name="Hung D."/>
            <person name="Kolter R."/>
            <person name="Mekalanos J."/>
            <person name="Walker S."/>
            <person name="Walsh C.T."/>
            <person name="Wieland-Brown L.C."/>
            <person name="Haas B."/>
            <person name="Nusbaum C."/>
            <person name="Birren B."/>
        </authorList>
    </citation>
    <scope>NUCLEOTIDE SEQUENCE [LARGE SCALE GENOMIC DNA]</scope>
    <source>
        <strain evidence="9 10">ATCC 53653</strain>
    </source>
</reference>
<dbReference type="InterPro" id="IPR014284">
    <property type="entry name" value="RNA_pol_sigma-70_dom"/>
</dbReference>
<accession>D9WDV5</accession>
<evidence type="ECO:0000256" key="3">
    <source>
        <dbReference type="ARBA" id="ARBA00023082"/>
    </source>
</evidence>
<keyword evidence="10" id="KW-1185">Reference proteome</keyword>
<gene>
    <name evidence="9" type="ORF">SSOG_00727</name>
</gene>
<dbReference type="GO" id="GO:0003677">
    <property type="term" value="F:DNA binding"/>
    <property type="evidence" value="ECO:0007669"/>
    <property type="project" value="UniProtKB-KW"/>
</dbReference>
<evidence type="ECO:0000313" key="9">
    <source>
        <dbReference type="EMBL" id="EFL21015.1"/>
    </source>
</evidence>
<dbReference type="InterPro" id="IPR039425">
    <property type="entry name" value="RNA_pol_sigma-70-like"/>
</dbReference>
<evidence type="ECO:0000259" key="7">
    <source>
        <dbReference type="Pfam" id="PF04542"/>
    </source>
</evidence>
<dbReference type="InterPro" id="IPR013324">
    <property type="entry name" value="RNA_pol_sigma_r3/r4-like"/>
</dbReference>
<proteinExistence type="inferred from homology"/>
<evidence type="ECO:0000256" key="2">
    <source>
        <dbReference type="ARBA" id="ARBA00023015"/>
    </source>
</evidence>
<name>D9WDV5_9ACTN</name>
<protein>
    <submittedName>
        <fullName evidence="9">Putative RNA polymerase sigma (70) factor</fullName>
    </submittedName>
</protein>
<dbReference type="InterPro" id="IPR013249">
    <property type="entry name" value="RNA_pol_sigma70_r4_t2"/>
</dbReference>
<feature type="domain" description="RNA polymerase sigma factor 70 region 4 type 2" evidence="8">
    <location>
        <begin position="199"/>
        <end position="249"/>
    </location>
</feature>
<feature type="compositionally biased region" description="Basic and acidic residues" evidence="6">
    <location>
        <begin position="1"/>
        <end position="11"/>
    </location>
</feature>
<evidence type="ECO:0000256" key="6">
    <source>
        <dbReference type="SAM" id="MobiDB-lite"/>
    </source>
</evidence>
<evidence type="ECO:0000256" key="4">
    <source>
        <dbReference type="ARBA" id="ARBA00023125"/>
    </source>
</evidence>
<feature type="compositionally biased region" description="Basic and acidic residues" evidence="6">
    <location>
        <begin position="38"/>
        <end position="50"/>
    </location>
</feature>
<evidence type="ECO:0000259" key="8">
    <source>
        <dbReference type="Pfam" id="PF08281"/>
    </source>
</evidence>
<dbReference type="Pfam" id="PF08281">
    <property type="entry name" value="Sigma70_r4_2"/>
    <property type="match status" value="1"/>
</dbReference>
<dbReference type="PANTHER" id="PTHR43133">
    <property type="entry name" value="RNA POLYMERASE ECF-TYPE SIGMA FACTO"/>
    <property type="match status" value="1"/>
</dbReference>
<dbReference type="STRING" id="457427.SSOG_00727"/>
<organism evidence="9 10">
    <name type="scientific">Streptomyces himastatinicus ATCC 53653</name>
    <dbReference type="NCBI Taxonomy" id="457427"/>
    <lineage>
        <taxon>Bacteria</taxon>
        <taxon>Bacillati</taxon>
        <taxon>Actinomycetota</taxon>
        <taxon>Actinomycetes</taxon>
        <taxon>Kitasatosporales</taxon>
        <taxon>Streptomycetaceae</taxon>
        <taxon>Streptomyces</taxon>
        <taxon>Streptomyces violaceusniger group</taxon>
    </lineage>
</organism>
<dbReference type="InterPro" id="IPR013325">
    <property type="entry name" value="RNA_pol_sigma_r2"/>
</dbReference>
<dbReference type="Gene3D" id="1.10.1740.10">
    <property type="match status" value="1"/>
</dbReference>
<feature type="domain" description="RNA polymerase sigma-70 region 2" evidence="7">
    <location>
        <begin position="101"/>
        <end position="162"/>
    </location>
</feature>
<dbReference type="PANTHER" id="PTHR43133:SF8">
    <property type="entry name" value="RNA POLYMERASE SIGMA FACTOR HI_1459-RELATED"/>
    <property type="match status" value="1"/>
</dbReference>
<dbReference type="SUPFAM" id="SSF88659">
    <property type="entry name" value="Sigma3 and sigma4 domains of RNA polymerase sigma factors"/>
    <property type="match status" value="1"/>
</dbReference>
<feature type="region of interest" description="Disordered" evidence="6">
    <location>
        <begin position="1"/>
        <end position="59"/>
    </location>
</feature>
<dbReference type="Proteomes" id="UP000003963">
    <property type="component" value="Unassembled WGS sequence"/>
</dbReference>
<feature type="compositionally biased region" description="Basic residues" evidence="6">
    <location>
        <begin position="12"/>
        <end position="27"/>
    </location>
</feature>
<sequence length="329" mass="36130">MQELMADDHLARAGRKVGARRAASHHRAAGDAAADDSAGDHPGHPAHTDRPVLPATREPGGPCVRGVCATGAGAPSDQELTRRLKEEYASGATSPASGDILYRRHHQATLSYARTCCRALHDAEDLASEAFIRTFQAVRAGGGPRGPWRPYLLTVVRHTALEWSEGDRQILLTADFESWRQHAPMADPQWHVVAREDRQLLVRSFRRLPERWRTVLWHTLVEEEPPQRVASLLGISPSGVTSLAFRAREGLRESYLQSHLESATNDRCRHFSAMIGASVRRGGVRGHALARHLAECAFCAHAYKELLGLNAAMRTANPTANRTAAPSPR</sequence>
<dbReference type="InterPro" id="IPR007627">
    <property type="entry name" value="RNA_pol_sigma70_r2"/>
</dbReference>
<dbReference type="InterPro" id="IPR036388">
    <property type="entry name" value="WH-like_DNA-bd_sf"/>
</dbReference>
<evidence type="ECO:0000256" key="1">
    <source>
        <dbReference type="ARBA" id="ARBA00010641"/>
    </source>
</evidence>
<keyword evidence="3" id="KW-0731">Sigma factor</keyword>
<dbReference type="HOGENOM" id="CLU_021839_0_0_11"/>
<dbReference type="EMBL" id="GG657754">
    <property type="protein sequence ID" value="EFL21015.1"/>
    <property type="molecule type" value="Genomic_DNA"/>
</dbReference>
<evidence type="ECO:0000313" key="10">
    <source>
        <dbReference type="Proteomes" id="UP000003963"/>
    </source>
</evidence>
<evidence type="ECO:0000256" key="5">
    <source>
        <dbReference type="ARBA" id="ARBA00023163"/>
    </source>
</evidence>
<dbReference type="GO" id="GO:0016987">
    <property type="term" value="F:sigma factor activity"/>
    <property type="evidence" value="ECO:0007669"/>
    <property type="project" value="UniProtKB-KW"/>
</dbReference>
<comment type="similarity">
    <text evidence="1">Belongs to the sigma-70 factor family. ECF subfamily.</text>
</comment>
<dbReference type="SUPFAM" id="SSF88946">
    <property type="entry name" value="Sigma2 domain of RNA polymerase sigma factors"/>
    <property type="match status" value="1"/>
</dbReference>
<keyword evidence="2" id="KW-0805">Transcription regulation</keyword>
<dbReference type="Gene3D" id="1.10.10.10">
    <property type="entry name" value="Winged helix-like DNA-binding domain superfamily/Winged helix DNA-binding domain"/>
    <property type="match status" value="1"/>
</dbReference>
<keyword evidence="5" id="KW-0804">Transcription</keyword>
<dbReference type="AlphaFoldDB" id="D9WDV5"/>
<keyword evidence="4" id="KW-0238">DNA-binding</keyword>
<dbReference type="GO" id="GO:0006352">
    <property type="term" value="P:DNA-templated transcription initiation"/>
    <property type="evidence" value="ECO:0007669"/>
    <property type="project" value="InterPro"/>
</dbReference>
<dbReference type="NCBIfam" id="TIGR02937">
    <property type="entry name" value="sigma70-ECF"/>
    <property type="match status" value="1"/>
</dbReference>